<dbReference type="PROSITE" id="PS51257">
    <property type="entry name" value="PROKAR_LIPOPROTEIN"/>
    <property type="match status" value="1"/>
</dbReference>
<proteinExistence type="predicted"/>
<organism evidence="2 3">
    <name type="scientific">Trichonephila clavata</name>
    <name type="common">Joro spider</name>
    <name type="synonym">Nephila clavata</name>
    <dbReference type="NCBI Taxonomy" id="2740835"/>
    <lineage>
        <taxon>Eukaryota</taxon>
        <taxon>Metazoa</taxon>
        <taxon>Ecdysozoa</taxon>
        <taxon>Arthropoda</taxon>
        <taxon>Chelicerata</taxon>
        <taxon>Arachnida</taxon>
        <taxon>Araneae</taxon>
        <taxon>Araneomorphae</taxon>
        <taxon>Entelegynae</taxon>
        <taxon>Araneoidea</taxon>
        <taxon>Nephilidae</taxon>
        <taxon>Trichonephila</taxon>
    </lineage>
</organism>
<feature type="domain" description="EGF-like" evidence="1">
    <location>
        <begin position="196"/>
        <end position="209"/>
    </location>
</feature>
<dbReference type="Gene3D" id="2.10.25.10">
    <property type="entry name" value="Laminin"/>
    <property type="match status" value="1"/>
</dbReference>
<sequence length="228" mass="26251">MKIYWTNLAPNLPLLTSCCEAFVVAGENVLDTIKKIHNQSLRIVAEAIKTTPIDAMLMLTGDKTLRTVIQEKALILWGHKGYCYCKPEYFGDGFTCTKIPWSYHRDKRIKRRVSRRHREPKTTANVLSQIFSELSTDVQPVIEEDTAHLPYFIETSGAMLMEYEEEDSYLVSMCKEKRDCNQHASCYARKTGHPFCRCNSGYRGNGIFCWEMIDYIAAKDQRTDKAPD</sequence>
<keyword evidence="3" id="KW-1185">Reference proteome</keyword>
<dbReference type="AlphaFoldDB" id="A0A8X6HXC5"/>
<comment type="caution">
    <text evidence="2">The sequence shown here is derived from an EMBL/GenBank/DDBJ whole genome shotgun (WGS) entry which is preliminary data.</text>
</comment>
<protein>
    <submittedName>
        <fullName evidence="2">EGF-like domain-containing protein</fullName>
    </submittedName>
</protein>
<evidence type="ECO:0000313" key="2">
    <source>
        <dbReference type="EMBL" id="GFQ94509.1"/>
    </source>
</evidence>
<accession>A0A8X6HXC5</accession>
<dbReference type="InterPro" id="IPR000742">
    <property type="entry name" value="EGF"/>
</dbReference>
<evidence type="ECO:0000313" key="3">
    <source>
        <dbReference type="Proteomes" id="UP000887116"/>
    </source>
</evidence>
<reference evidence="2" key="1">
    <citation type="submission" date="2020-07" db="EMBL/GenBank/DDBJ databases">
        <title>Multicomponent nature underlies the extraordinary mechanical properties of spider dragline silk.</title>
        <authorList>
            <person name="Kono N."/>
            <person name="Nakamura H."/>
            <person name="Mori M."/>
            <person name="Yoshida Y."/>
            <person name="Ohtoshi R."/>
            <person name="Malay A.D."/>
            <person name="Moran D.A.P."/>
            <person name="Tomita M."/>
            <person name="Numata K."/>
            <person name="Arakawa K."/>
        </authorList>
    </citation>
    <scope>NUCLEOTIDE SEQUENCE</scope>
</reference>
<evidence type="ECO:0000259" key="1">
    <source>
        <dbReference type="PROSITE" id="PS01186"/>
    </source>
</evidence>
<dbReference type="PROSITE" id="PS01186">
    <property type="entry name" value="EGF_2"/>
    <property type="match status" value="1"/>
</dbReference>
<dbReference type="EMBL" id="BMAO01014367">
    <property type="protein sequence ID" value="GFQ94509.1"/>
    <property type="molecule type" value="Genomic_DNA"/>
</dbReference>
<name>A0A8X6HXC5_TRICU</name>
<dbReference type="Proteomes" id="UP000887116">
    <property type="component" value="Unassembled WGS sequence"/>
</dbReference>
<dbReference type="OrthoDB" id="6425243at2759"/>
<gene>
    <name evidence="2" type="primary">AVEN_156755_1</name>
    <name evidence="2" type="ORF">TNCT_241221</name>
</gene>